<protein>
    <submittedName>
        <fullName evidence="1">Uncharacterized protein</fullName>
    </submittedName>
</protein>
<reference evidence="1" key="1">
    <citation type="submission" date="2021-09" db="EMBL/GenBank/DDBJ databases">
        <authorList>
            <consortium name="AG Swart"/>
            <person name="Singh M."/>
            <person name="Singh A."/>
            <person name="Seah K."/>
            <person name="Emmerich C."/>
        </authorList>
    </citation>
    <scope>NUCLEOTIDE SEQUENCE</scope>
    <source>
        <strain evidence="1">ATCC30299</strain>
    </source>
</reference>
<proteinExistence type="predicted"/>
<accession>A0AAU9ISQ2</accession>
<dbReference type="EMBL" id="CAJZBQ010000018">
    <property type="protein sequence ID" value="CAG9317857.1"/>
    <property type="molecule type" value="Genomic_DNA"/>
</dbReference>
<evidence type="ECO:0000313" key="2">
    <source>
        <dbReference type="Proteomes" id="UP001162131"/>
    </source>
</evidence>
<sequence length="120" mass="13579">MWHFLGKRQIKFYSVWTAIACLGEGSPQQLGAPKGDKSTPSLQKCVLLQGFANLELICVTFRWLVRAPSCCGEPSPRQAIAFIGYIGKHPFLWGNPYKKGVFTHCQTMHIKFFPMKKKFG</sequence>
<evidence type="ECO:0000313" key="1">
    <source>
        <dbReference type="EMBL" id="CAG9317857.1"/>
    </source>
</evidence>
<dbReference type="AlphaFoldDB" id="A0AAU9ISQ2"/>
<organism evidence="1 2">
    <name type="scientific">Blepharisma stoltei</name>
    <dbReference type="NCBI Taxonomy" id="1481888"/>
    <lineage>
        <taxon>Eukaryota</taxon>
        <taxon>Sar</taxon>
        <taxon>Alveolata</taxon>
        <taxon>Ciliophora</taxon>
        <taxon>Postciliodesmatophora</taxon>
        <taxon>Heterotrichea</taxon>
        <taxon>Heterotrichida</taxon>
        <taxon>Blepharismidae</taxon>
        <taxon>Blepharisma</taxon>
    </lineage>
</organism>
<dbReference type="Proteomes" id="UP001162131">
    <property type="component" value="Unassembled WGS sequence"/>
</dbReference>
<comment type="caution">
    <text evidence="1">The sequence shown here is derived from an EMBL/GenBank/DDBJ whole genome shotgun (WGS) entry which is preliminary data.</text>
</comment>
<gene>
    <name evidence="1" type="ORF">BSTOLATCC_MIC19131</name>
</gene>
<name>A0AAU9ISQ2_9CILI</name>
<keyword evidence="2" id="KW-1185">Reference proteome</keyword>